<dbReference type="AlphaFoldDB" id="A0A1V6SJG7"/>
<reference evidence="2" key="1">
    <citation type="journal article" date="2017" name="Nat. Microbiol.">
        <title>Global analysis of biosynthetic gene clusters reveals vast potential of secondary metabolite production in Penicillium species.</title>
        <authorList>
            <person name="Nielsen J.C."/>
            <person name="Grijseels S."/>
            <person name="Prigent S."/>
            <person name="Ji B."/>
            <person name="Dainat J."/>
            <person name="Nielsen K.F."/>
            <person name="Frisvad J.C."/>
            <person name="Workman M."/>
            <person name="Nielsen J."/>
        </authorList>
    </citation>
    <scope>NUCLEOTIDE SEQUENCE [LARGE SCALE GENOMIC DNA]</scope>
    <source>
        <strain evidence="2">IBT 14082</strain>
    </source>
</reference>
<protein>
    <submittedName>
        <fullName evidence="1">Uncharacterized protein</fullName>
    </submittedName>
</protein>
<organism evidence="1 2">
    <name type="scientific">Penicillium flavigenum</name>
    <dbReference type="NCBI Taxonomy" id="254877"/>
    <lineage>
        <taxon>Eukaryota</taxon>
        <taxon>Fungi</taxon>
        <taxon>Dikarya</taxon>
        <taxon>Ascomycota</taxon>
        <taxon>Pezizomycotina</taxon>
        <taxon>Eurotiomycetes</taxon>
        <taxon>Eurotiomycetidae</taxon>
        <taxon>Eurotiales</taxon>
        <taxon>Aspergillaceae</taxon>
        <taxon>Penicillium</taxon>
    </lineage>
</organism>
<sequence length="98" mass="11525">MKQKLTETMANTHNIPTVGEWELDLLTRLRVQREKREHARTQILLKADLLINVAQGVIATAHPQHVVAHNLLWALQERMEILRMEWVGLERSIWARCR</sequence>
<dbReference type="Proteomes" id="UP000191342">
    <property type="component" value="Unassembled WGS sequence"/>
</dbReference>
<dbReference type="EMBL" id="MLQL01000044">
    <property type="protein sequence ID" value="OQE13723.1"/>
    <property type="molecule type" value="Genomic_DNA"/>
</dbReference>
<accession>A0A1V6SJG7</accession>
<dbReference type="OrthoDB" id="4333087at2759"/>
<evidence type="ECO:0000313" key="2">
    <source>
        <dbReference type="Proteomes" id="UP000191342"/>
    </source>
</evidence>
<proteinExistence type="predicted"/>
<keyword evidence="2" id="KW-1185">Reference proteome</keyword>
<gene>
    <name evidence="1" type="ORF">PENFLA_c044G01223</name>
</gene>
<comment type="caution">
    <text evidence="1">The sequence shown here is derived from an EMBL/GenBank/DDBJ whole genome shotgun (WGS) entry which is preliminary data.</text>
</comment>
<evidence type="ECO:0000313" key="1">
    <source>
        <dbReference type="EMBL" id="OQE13723.1"/>
    </source>
</evidence>
<name>A0A1V6SJG7_9EURO</name>